<reference evidence="2" key="1">
    <citation type="submission" date="2012-12" db="EMBL/GenBank/DDBJ databases">
        <title>Genomics of marine cyanopodoviruses.</title>
        <authorList>
            <person name="Huang S."/>
            <person name="Chen F."/>
        </authorList>
    </citation>
    <scope>NUCLEOTIDE SEQUENCE [LARGE SCALE GENOMIC DNA]</scope>
</reference>
<dbReference type="Proteomes" id="UP000030041">
    <property type="component" value="Segment"/>
</dbReference>
<dbReference type="EMBL" id="KC310806">
    <property type="protein sequence ID" value="AGK86727.1"/>
    <property type="molecule type" value="Genomic_DNA"/>
</dbReference>
<dbReference type="RefSeq" id="YP_009103129.1">
    <property type="nucleotide sequence ID" value="NC_025455.1"/>
</dbReference>
<name>A0A096VL20_9CAUD</name>
<evidence type="ECO:0000313" key="2">
    <source>
        <dbReference type="Proteomes" id="UP000030041"/>
    </source>
</evidence>
<dbReference type="Gene3D" id="3.40.30.10">
    <property type="entry name" value="Glutaredoxin"/>
    <property type="match status" value="1"/>
</dbReference>
<keyword evidence="2" id="KW-1185">Reference proteome</keyword>
<evidence type="ECO:0008006" key="3">
    <source>
        <dbReference type="Google" id="ProtNLM"/>
    </source>
</evidence>
<reference evidence="1 2" key="2">
    <citation type="journal article" date="2015" name="PLoS ONE">
        <title>Comparative Genomic and Phylogenomic Analyses Reveal a Conserved Core Genome Shared by Estuarine and Oceanic Cyanopodoviruses.</title>
        <authorList>
            <person name="Huang S."/>
            <person name="Zhang S."/>
            <person name="Jiao N."/>
            <person name="Chen F."/>
        </authorList>
    </citation>
    <scope>NUCLEOTIDE SEQUENCE [LARGE SCALE GENOMIC DNA]</scope>
</reference>
<sequence>MALKNLDHALEGTDYRCYTAVLEKQYHQAVTLSYGIDFFPTLLVLDSSAQVLHKETRVRYLGEEKFRALLQHIASYRTTDL</sequence>
<gene>
    <name evidence="1" type="ORF">S-CBP2_0021</name>
</gene>
<proteinExistence type="predicted"/>
<organism evidence="1 2">
    <name type="scientific">Synechococcus phage S-CBP2</name>
    <dbReference type="NCBI Taxonomy" id="756277"/>
    <lineage>
        <taxon>Viruses</taxon>
        <taxon>Duplodnaviria</taxon>
        <taxon>Heunggongvirae</taxon>
        <taxon>Uroviricota</taxon>
        <taxon>Caudoviricetes</taxon>
        <taxon>Autographivirales</taxon>
        <taxon>Kembevirus</taxon>
        <taxon>Kembevirus SCBP2</taxon>
    </lineage>
</organism>
<accession>A0A096VL20</accession>
<dbReference type="GeneID" id="22112047"/>
<protein>
    <recommendedName>
        <fullName evidence="3">Thioredoxin</fullName>
    </recommendedName>
</protein>
<dbReference type="KEGG" id="vg:22112047"/>
<evidence type="ECO:0000313" key="1">
    <source>
        <dbReference type="EMBL" id="AGK86727.1"/>
    </source>
</evidence>